<accession>A0A0F9GW48</accession>
<proteinExistence type="predicted"/>
<sequence length="64" mass="7422">MSSHWDYGPDKTKAERRERGKEKKRERMGAGKSVKLLFRLSMERAAKAKKESDERAAREADKAK</sequence>
<organism evidence="2">
    <name type="scientific">marine sediment metagenome</name>
    <dbReference type="NCBI Taxonomy" id="412755"/>
    <lineage>
        <taxon>unclassified sequences</taxon>
        <taxon>metagenomes</taxon>
        <taxon>ecological metagenomes</taxon>
    </lineage>
</organism>
<reference evidence="2" key="1">
    <citation type="journal article" date="2015" name="Nature">
        <title>Complex archaea that bridge the gap between prokaryotes and eukaryotes.</title>
        <authorList>
            <person name="Spang A."/>
            <person name="Saw J.H."/>
            <person name="Jorgensen S.L."/>
            <person name="Zaremba-Niedzwiedzka K."/>
            <person name="Martijn J."/>
            <person name="Lind A.E."/>
            <person name="van Eijk R."/>
            <person name="Schleper C."/>
            <person name="Guy L."/>
            <person name="Ettema T.J."/>
        </authorList>
    </citation>
    <scope>NUCLEOTIDE SEQUENCE</scope>
</reference>
<evidence type="ECO:0000313" key="2">
    <source>
        <dbReference type="EMBL" id="KKL73615.1"/>
    </source>
</evidence>
<protein>
    <submittedName>
        <fullName evidence="2">Uncharacterized protein</fullName>
    </submittedName>
</protein>
<feature type="region of interest" description="Disordered" evidence="1">
    <location>
        <begin position="1"/>
        <end position="34"/>
    </location>
</feature>
<dbReference type="EMBL" id="LAZR01024904">
    <property type="protein sequence ID" value="KKL73615.1"/>
    <property type="molecule type" value="Genomic_DNA"/>
</dbReference>
<evidence type="ECO:0000256" key="1">
    <source>
        <dbReference type="SAM" id="MobiDB-lite"/>
    </source>
</evidence>
<feature type="compositionally biased region" description="Basic and acidic residues" evidence="1">
    <location>
        <begin position="7"/>
        <end position="29"/>
    </location>
</feature>
<gene>
    <name evidence="2" type="ORF">LCGC14_2073090</name>
</gene>
<dbReference type="AlphaFoldDB" id="A0A0F9GW48"/>
<comment type="caution">
    <text evidence="2">The sequence shown here is derived from an EMBL/GenBank/DDBJ whole genome shotgun (WGS) entry which is preliminary data.</text>
</comment>
<feature type="region of interest" description="Disordered" evidence="1">
    <location>
        <begin position="45"/>
        <end position="64"/>
    </location>
</feature>
<name>A0A0F9GW48_9ZZZZ</name>